<proteinExistence type="predicted"/>
<reference evidence="1 2" key="1">
    <citation type="submission" date="2015-05" db="EMBL/GenBank/DDBJ databases">
        <title>A genomic and transcriptomic approach to investigate the blue pigment phenotype in Pseudomonas fluorescens.</title>
        <authorList>
            <person name="Andreani N.A."/>
            <person name="Cardazzo B."/>
        </authorList>
    </citation>
    <scope>NUCLEOTIDE SEQUENCE [LARGE SCALE GENOMIC DNA]</scope>
    <source>
        <strain evidence="1 2">Ps_22</strain>
    </source>
</reference>
<dbReference type="EMBL" id="LCYA01000058">
    <property type="protein sequence ID" value="KWV88021.1"/>
    <property type="molecule type" value="Genomic_DNA"/>
</dbReference>
<dbReference type="AlphaFoldDB" id="A0A109LIL3"/>
<evidence type="ECO:0000313" key="1">
    <source>
        <dbReference type="EMBL" id="KWV88021.1"/>
    </source>
</evidence>
<comment type="caution">
    <text evidence="1">The sequence shown here is derived from an EMBL/GenBank/DDBJ whole genome shotgun (WGS) entry which is preliminary data.</text>
</comment>
<organism evidence="1 2">
    <name type="scientific">Pseudomonas fluorescens</name>
    <dbReference type="NCBI Taxonomy" id="294"/>
    <lineage>
        <taxon>Bacteria</taxon>
        <taxon>Pseudomonadati</taxon>
        <taxon>Pseudomonadota</taxon>
        <taxon>Gammaproteobacteria</taxon>
        <taxon>Pseudomonadales</taxon>
        <taxon>Pseudomonadaceae</taxon>
        <taxon>Pseudomonas</taxon>
    </lineage>
</organism>
<sequence>MIKADDGVAGQVVHVLGDAVLLQVIVTGMQADFDQADTPRQQLLLAGAHHAHGNVGFQLQQVAQAVGQHQFHLQVRVFLAQLRDDRRQYLYTHHFTGRYSYHAAHLIALGRGGAFKGGGGTRHGFCMRPQCVSDRSG</sequence>
<evidence type="ECO:0000313" key="2">
    <source>
        <dbReference type="Proteomes" id="UP000061348"/>
    </source>
</evidence>
<gene>
    <name evidence="1" type="ORF">PFLmoz3_02405</name>
</gene>
<dbReference type="Proteomes" id="UP000061348">
    <property type="component" value="Unassembled WGS sequence"/>
</dbReference>
<accession>A0A109LIL3</accession>
<protein>
    <submittedName>
        <fullName evidence="1">Uncharacterized protein</fullName>
    </submittedName>
</protein>
<name>A0A109LIL3_PSEFL</name>